<dbReference type="EC" id="2.6.1.76" evidence="5"/>
<dbReference type="Gene3D" id="3.90.1150.10">
    <property type="entry name" value="Aspartate Aminotransferase, domain 1"/>
    <property type="match status" value="1"/>
</dbReference>
<proteinExistence type="inferred from homology"/>
<evidence type="ECO:0000313" key="6">
    <source>
        <dbReference type="Proteomes" id="UP000036313"/>
    </source>
</evidence>
<evidence type="ECO:0000256" key="4">
    <source>
        <dbReference type="SAM" id="MobiDB-lite"/>
    </source>
</evidence>
<gene>
    <name evidence="5" type="primary">dat</name>
    <name evidence="5" type="ORF">MOBUDSM44075_02073</name>
</gene>
<sequence length="451" mass="48717">MTKAFTPGASEPMVNGFDTSRIDELPPRTRGQVEARDRLLGPGYRLFYEDPVEIVRGAGTLLFDADGNDYLDVYNNVASVGHCHPYVVDAIHRQLSTLNTNTRYIQQSILTYSEQFLATMPAEIGHVMFTCTGSEANDLAMRVARYHTGNQGVIVTAGAYHGLTSDVSAFSPSLGVGVPLGPHVRTISAPDRLRHGGNDAVIATMQREIRAAIADLERHGFGVAAFIADMIFSSDGIYADPAGFLQPVIEEVHNAGGLFIADEVQPGFGRTGRNWWGFQRHDLVPDIVTTGKPMGNGIPIAAAAFRPELLVEFGGNIRYFNTFGGNSVSIAAAQAVLDVITGDELMANADRVGRYIQAEIDSMAGRYEQVAEVRGAGLFVGVDIVTDRESATPDGDAALRVVNHMRRRRVLISASGPRGSVLKVRPPLPFSMADADRLLENLAVVLAEELH</sequence>
<reference evidence="5 6" key="1">
    <citation type="journal article" date="2015" name="Genome Biol. Evol.">
        <title>Characterization of Three Mycobacterium spp. with Potential Use in Bioremediation by Genome Sequencing and Comparative Genomics.</title>
        <authorList>
            <person name="Das S."/>
            <person name="Pettersson B.M."/>
            <person name="Behra P.R."/>
            <person name="Ramesh M."/>
            <person name="Dasgupta S."/>
            <person name="Bhattacharya A."/>
            <person name="Kirsebom L.A."/>
        </authorList>
    </citation>
    <scope>NUCLEOTIDE SEQUENCE [LARGE SCALE GENOMIC DNA]</scope>
    <source>
        <strain evidence="5 6">DSM 44075</strain>
    </source>
</reference>
<dbReference type="Pfam" id="PF00202">
    <property type="entry name" value="Aminotran_3"/>
    <property type="match status" value="1"/>
</dbReference>
<dbReference type="PANTHER" id="PTHR45688">
    <property type="match status" value="1"/>
</dbReference>
<keyword evidence="5" id="KW-0032">Aminotransferase</keyword>
<dbReference type="PROSITE" id="PS00600">
    <property type="entry name" value="AA_TRANSFER_CLASS_3"/>
    <property type="match status" value="1"/>
</dbReference>
<evidence type="ECO:0000313" key="5">
    <source>
        <dbReference type="EMBL" id="KMO77033.1"/>
    </source>
</evidence>
<dbReference type="GO" id="GO:0030170">
    <property type="term" value="F:pyridoxal phosphate binding"/>
    <property type="evidence" value="ECO:0007669"/>
    <property type="project" value="InterPro"/>
</dbReference>
<dbReference type="Gene3D" id="3.40.640.10">
    <property type="entry name" value="Type I PLP-dependent aspartate aminotransferase-like (Major domain)"/>
    <property type="match status" value="1"/>
</dbReference>
<organism evidence="5 6">
    <name type="scientific">Mycolicibacterium obuense</name>
    <dbReference type="NCBI Taxonomy" id="1807"/>
    <lineage>
        <taxon>Bacteria</taxon>
        <taxon>Bacillati</taxon>
        <taxon>Actinomycetota</taxon>
        <taxon>Actinomycetes</taxon>
        <taxon>Mycobacteriales</taxon>
        <taxon>Mycobacteriaceae</taxon>
        <taxon>Mycolicibacterium</taxon>
    </lineage>
</organism>
<accession>A0A0J6W5H1</accession>
<evidence type="ECO:0000256" key="1">
    <source>
        <dbReference type="ARBA" id="ARBA00008954"/>
    </source>
</evidence>
<dbReference type="PANTHER" id="PTHR45688:SF13">
    <property type="entry name" value="ALANINE--GLYOXYLATE AMINOTRANSFERASE 2-LIKE"/>
    <property type="match status" value="1"/>
</dbReference>
<dbReference type="PATRIC" id="fig|1807.14.peg.2091"/>
<dbReference type="CDD" id="cd00610">
    <property type="entry name" value="OAT_like"/>
    <property type="match status" value="1"/>
</dbReference>
<dbReference type="EMBL" id="JYNU01000011">
    <property type="protein sequence ID" value="KMO77033.1"/>
    <property type="molecule type" value="Genomic_DNA"/>
</dbReference>
<dbReference type="InterPro" id="IPR005814">
    <property type="entry name" value="Aminotrans_3"/>
</dbReference>
<dbReference type="InterPro" id="IPR049704">
    <property type="entry name" value="Aminotrans_3_PPA_site"/>
</dbReference>
<feature type="region of interest" description="Disordered" evidence="4">
    <location>
        <begin position="1"/>
        <end position="25"/>
    </location>
</feature>
<name>A0A0J6W5H1_9MYCO</name>
<protein>
    <submittedName>
        <fullName evidence="5">Diaminobutyrate--2-oxoglutarate aminotransferase</fullName>
        <ecNumber evidence="5">2.6.1.76</ecNumber>
    </submittedName>
</protein>
<evidence type="ECO:0000256" key="2">
    <source>
        <dbReference type="ARBA" id="ARBA00022898"/>
    </source>
</evidence>
<dbReference type="SUPFAM" id="SSF53383">
    <property type="entry name" value="PLP-dependent transferases"/>
    <property type="match status" value="1"/>
</dbReference>
<dbReference type="Proteomes" id="UP000036313">
    <property type="component" value="Unassembled WGS sequence"/>
</dbReference>
<dbReference type="PIRSF" id="PIRSF000521">
    <property type="entry name" value="Transaminase_4ab_Lys_Orn"/>
    <property type="match status" value="1"/>
</dbReference>
<dbReference type="InterPro" id="IPR015422">
    <property type="entry name" value="PyrdxlP-dep_Trfase_small"/>
</dbReference>
<dbReference type="InterPro" id="IPR015424">
    <property type="entry name" value="PyrdxlP-dep_Trfase"/>
</dbReference>
<keyword evidence="5" id="KW-0808">Transferase</keyword>
<comment type="similarity">
    <text evidence="1 3">Belongs to the class-III pyridoxal-phosphate-dependent aminotransferase family.</text>
</comment>
<dbReference type="AlphaFoldDB" id="A0A0J6W5H1"/>
<keyword evidence="2 3" id="KW-0663">Pyridoxal phosphate</keyword>
<dbReference type="GO" id="GO:0045303">
    <property type="term" value="F:diaminobutyrate-2-oxoglutarate transaminase activity"/>
    <property type="evidence" value="ECO:0007669"/>
    <property type="project" value="UniProtKB-EC"/>
</dbReference>
<evidence type="ECO:0000256" key="3">
    <source>
        <dbReference type="RuleBase" id="RU003560"/>
    </source>
</evidence>
<comment type="caution">
    <text evidence="5">The sequence shown here is derived from an EMBL/GenBank/DDBJ whole genome shotgun (WGS) entry which is preliminary data.</text>
</comment>
<dbReference type="InterPro" id="IPR015421">
    <property type="entry name" value="PyrdxlP-dep_Trfase_major"/>
</dbReference>